<dbReference type="OrthoDB" id="71307at2759"/>
<dbReference type="EMBL" id="LUEZ02000071">
    <property type="protein sequence ID" value="RDB20048.1"/>
    <property type="molecule type" value="Genomic_DNA"/>
</dbReference>
<evidence type="ECO:0000313" key="2">
    <source>
        <dbReference type="EMBL" id="RDB20048.1"/>
    </source>
</evidence>
<dbReference type="InParanoid" id="A0A369JDU5"/>
<dbReference type="InterPro" id="IPR011333">
    <property type="entry name" value="SKP1/BTB/POZ_sf"/>
</dbReference>
<dbReference type="AlphaFoldDB" id="A0A369JDU5"/>
<proteinExistence type="predicted"/>
<dbReference type="Proteomes" id="UP000076154">
    <property type="component" value="Unassembled WGS sequence"/>
</dbReference>
<reference evidence="2" key="1">
    <citation type="submission" date="2018-04" db="EMBL/GenBank/DDBJ databases">
        <title>Whole genome sequencing of Hypsizygus marmoreus.</title>
        <authorList>
            <person name="Choi I.-G."/>
            <person name="Min B."/>
            <person name="Kim J.-G."/>
            <person name="Kim S."/>
            <person name="Oh Y.-L."/>
            <person name="Kong W.-S."/>
            <person name="Park H."/>
            <person name="Jeong J."/>
            <person name="Song E.-S."/>
        </authorList>
    </citation>
    <scope>NUCLEOTIDE SEQUENCE [LARGE SCALE GENOMIC DNA]</scope>
    <source>
        <strain evidence="2">51987-8</strain>
    </source>
</reference>
<comment type="caution">
    <text evidence="2">The sequence shown here is derived from an EMBL/GenBank/DDBJ whole genome shotgun (WGS) entry which is preliminary data.</text>
</comment>
<evidence type="ECO:0000313" key="3">
    <source>
        <dbReference type="Proteomes" id="UP000076154"/>
    </source>
</evidence>
<dbReference type="PROSITE" id="PS50097">
    <property type="entry name" value="BTB"/>
    <property type="match status" value="1"/>
</dbReference>
<dbReference type="Pfam" id="PF00651">
    <property type="entry name" value="BTB"/>
    <property type="match status" value="1"/>
</dbReference>
<dbReference type="SUPFAM" id="SSF54695">
    <property type="entry name" value="POZ domain"/>
    <property type="match status" value="1"/>
</dbReference>
<sequence>MGVQVFDAPDADIVLISCEEQDPTQFRVHRCILSAASPFFHDMFTLPQNETEQRSPSNILVTETRDTLHTLLEFVYPVENPVISSLDELVPILGAAIKYDFTAVIGSLRKLLVSPQFARGEPTRVYAIASRFDLEEEAQIASKYTLSINVLDAPLSEDLKYITAFSYHRLLDLHRRRVRAAIDMLKLPQDIKCMQCNGSTFSVYATPKWWYEFERRAREELSVRPTTDVIFGMEFLAQVAIAAGCPRCAGSVLDSWKFLEDLKRRIDELPATI</sequence>
<dbReference type="CDD" id="cd18186">
    <property type="entry name" value="BTB_POZ_ZBTB_KLHL-like"/>
    <property type="match status" value="1"/>
</dbReference>
<evidence type="ECO:0000259" key="1">
    <source>
        <dbReference type="PROSITE" id="PS50097"/>
    </source>
</evidence>
<organism evidence="2 3">
    <name type="scientific">Hypsizygus marmoreus</name>
    <name type="common">White beech mushroom</name>
    <name type="synonym">Agaricus marmoreus</name>
    <dbReference type="NCBI Taxonomy" id="39966"/>
    <lineage>
        <taxon>Eukaryota</taxon>
        <taxon>Fungi</taxon>
        <taxon>Dikarya</taxon>
        <taxon>Basidiomycota</taxon>
        <taxon>Agaricomycotina</taxon>
        <taxon>Agaricomycetes</taxon>
        <taxon>Agaricomycetidae</taxon>
        <taxon>Agaricales</taxon>
        <taxon>Tricholomatineae</taxon>
        <taxon>Lyophyllaceae</taxon>
        <taxon>Hypsizygus</taxon>
    </lineage>
</organism>
<feature type="domain" description="BTB" evidence="1">
    <location>
        <begin position="11"/>
        <end position="84"/>
    </location>
</feature>
<accession>A0A369JDU5</accession>
<dbReference type="InterPro" id="IPR000210">
    <property type="entry name" value="BTB/POZ_dom"/>
</dbReference>
<dbReference type="Gene3D" id="3.30.710.10">
    <property type="entry name" value="Potassium Channel Kv1.1, Chain A"/>
    <property type="match status" value="1"/>
</dbReference>
<protein>
    <recommendedName>
        <fullName evidence="1">BTB domain-containing protein</fullName>
    </recommendedName>
</protein>
<name>A0A369JDU5_HYPMA</name>
<gene>
    <name evidence="2" type="ORF">Hypma_012998</name>
</gene>
<dbReference type="STRING" id="39966.A0A369JDU5"/>
<dbReference type="SMART" id="SM00225">
    <property type="entry name" value="BTB"/>
    <property type="match status" value="1"/>
</dbReference>
<keyword evidence="3" id="KW-1185">Reference proteome</keyword>